<feature type="region of interest" description="Disordered" evidence="1">
    <location>
        <begin position="93"/>
        <end position="251"/>
    </location>
</feature>
<name>A3K005_SAGS3</name>
<protein>
    <submittedName>
        <fullName evidence="3">Uncharacterized protein</fullName>
    </submittedName>
</protein>
<feature type="transmembrane region" description="Helical" evidence="2">
    <location>
        <begin position="308"/>
        <end position="325"/>
    </location>
</feature>
<gene>
    <name evidence="3" type="ORF">SSE37_22799</name>
</gene>
<organism evidence="3 4">
    <name type="scientific">Sagittula stellata (strain ATCC 700073 / DSM 11524 / E-37)</name>
    <dbReference type="NCBI Taxonomy" id="388399"/>
    <lineage>
        <taxon>Bacteria</taxon>
        <taxon>Pseudomonadati</taxon>
        <taxon>Pseudomonadota</taxon>
        <taxon>Alphaproteobacteria</taxon>
        <taxon>Rhodobacterales</taxon>
        <taxon>Roseobacteraceae</taxon>
        <taxon>Sagittula</taxon>
    </lineage>
</organism>
<evidence type="ECO:0000256" key="1">
    <source>
        <dbReference type="SAM" id="MobiDB-lite"/>
    </source>
</evidence>
<keyword evidence="2" id="KW-0472">Membrane</keyword>
<feature type="transmembrane region" description="Helical" evidence="2">
    <location>
        <begin position="258"/>
        <end position="276"/>
    </location>
</feature>
<reference evidence="3 4" key="1">
    <citation type="submission" date="2006-06" db="EMBL/GenBank/DDBJ databases">
        <authorList>
            <person name="Moran M.A."/>
            <person name="Ferriera S."/>
            <person name="Johnson J."/>
            <person name="Kravitz S."/>
            <person name="Beeson K."/>
            <person name="Sutton G."/>
            <person name="Rogers Y.-H."/>
            <person name="Friedman R."/>
            <person name="Frazier M."/>
            <person name="Venter J.C."/>
        </authorList>
    </citation>
    <scope>NUCLEOTIDE SEQUENCE [LARGE SCALE GENOMIC DNA]</scope>
    <source>
        <strain evidence="3 4">E-37</strain>
    </source>
</reference>
<keyword evidence="4" id="KW-1185">Reference proteome</keyword>
<keyword evidence="2" id="KW-0812">Transmembrane</keyword>
<dbReference type="EMBL" id="AAYA01000003">
    <property type="protein sequence ID" value="EBA09120.1"/>
    <property type="molecule type" value="Genomic_DNA"/>
</dbReference>
<sequence length="418" mass="44547">MQVVSIAAQEDDVCVPGQEIAQLMTRTGQILRLKCPSDATVAKIFLRAGDILHEKTHLVTLSVGGERTSIEETYLRDNQPPVVISLMNDAARNVSSKDSAQPGLKSDPTDAPAKSMKPKPDPAPAPGEKTSSASPFVYMQPDRRPDPMPAETEAAPTSSAFDAMQPDPKPDPTSAETEARPAPAAPAPKVAPRPIVFDAMQPDKPQPKPKAAPANRNRKTPVPGWSAATETYGTHKSPTPSNSPRWNAKSKEDQSDHVALLTGLGTAAFVALYDIILNENIGFSLGAGAIFGVSGWFLAGLLARTPRVSFLLAAAPALAFVVMFTEEINEMLVNFSAEVMAVVDPSSVEQAPPVILRNGSAPPPVKKVTRVTPPEVPASMTSRTPIQLVDLDGLDTGRTPELVQSQQSAFERYLRSGQ</sequence>
<evidence type="ECO:0000313" key="4">
    <source>
        <dbReference type="Proteomes" id="UP000005713"/>
    </source>
</evidence>
<comment type="caution">
    <text evidence="3">The sequence shown here is derived from an EMBL/GenBank/DDBJ whole genome shotgun (WGS) entry which is preliminary data.</text>
</comment>
<feature type="compositionally biased region" description="Low complexity" evidence="1">
    <location>
        <begin position="192"/>
        <end position="215"/>
    </location>
</feature>
<keyword evidence="2" id="KW-1133">Transmembrane helix</keyword>
<feature type="transmembrane region" description="Helical" evidence="2">
    <location>
        <begin position="283"/>
        <end position="302"/>
    </location>
</feature>
<accession>A3K005</accession>
<dbReference type="Proteomes" id="UP000005713">
    <property type="component" value="Unassembled WGS sequence"/>
</dbReference>
<proteinExistence type="predicted"/>
<feature type="compositionally biased region" description="Low complexity" evidence="1">
    <location>
        <begin position="172"/>
        <end position="182"/>
    </location>
</feature>
<feature type="compositionally biased region" description="Polar residues" evidence="1">
    <location>
        <begin position="228"/>
        <end position="245"/>
    </location>
</feature>
<dbReference type="AlphaFoldDB" id="A3K005"/>
<evidence type="ECO:0000256" key="2">
    <source>
        <dbReference type="SAM" id="Phobius"/>
    </source>
</evidence>
<evidence type="ECO:0000313" key="3">
    <source>
        <dbReference type="EMBL" id="EBA09120.1"/>
    </source>
</evidence>